<dbReference type="EC" id="2.3.2.26" evidence="2"/>
<dbReference type="InterPro" id="IPR035983">
    <property type="entry name" value="Hect_E3_ubiquitin_ligase"/>
</dbReference>
<evidence type="ECO:0000313" key="7">
    <source>
        <dbReference type="EMBL" id="OMJ23188.1"/>
    </source>
</evidence>
<dbReference type="Gene3D" id="3.30.2160.10">
    <property type="entry name" value="Hect, E3 ligase catalytic domain"/>
    <property type="match status" value="1"/>
</dbReference>
<dbReference type="PROSITE" id="PS50237">
    <property type="entry name" value="HECT"/>
    <property type="match status" value="1"/>
</dbReference>
<evidence type="ECO:0000256" key="2">
    <source>
        <dbReference type="ARBA" id="ARBA00012485"/>
    </source>
</evidence>
<dbReference type="SUPFAM" id="SSF56204">
    <property type="entry name" value="Hect, E3 ligase catalytic domain"/>
    <property type="match status" value="1"/>
</dbReference>
<proteinExistence type="predicted"/>
<accession>A0A1R1Y8J2</accession>
<dbReference type="InterPro" id="IPR044611">
    <property type="entry name" value="E3A/B/C-like"/>
</dbReference>
<evidence type="ECO:0000256" key="5">
    <source>
        <dbReference type="PROSITE-ProRule" id="PRU00104"/>
    </source>
</evidence>
<dbReference type="SMART" id="SM00119">
    <property type="entry name" value="HECTc"/>
    <property type="match status" value="1"/>
</dbReference>
<organism evidence="7 8">
    <name type="scientific">Smittium culicis</name>
    <dbReference type="NCBI Taxonomy" id="133412"/>
    <lineage>
        <taxon>Eukaryota</taxon>
        <taxon>Fungi</taxon>
        <taxon>Fungi incertae sedis</taxon>
        <taxon>Zoopagomycota</taxon>
        <taxon>Kickxellomycotina</taxon>
        <taxon>Harpellomycetes</taxon>
        <taxon>Harpellales</taxon>
        <taxon>Legeriomycetaceae</taxon>
        <taxon>Smittium</taxon>
    </lineage>
</organism>
<dbReference type="PANTHER" id="PTHR45700">
    <property type="entry name" value="UBIQUITIN-PROTEIN LIGASE E3C"/>
    <property type="match status" value="1"/>
</dbReference>
<reference evidence="8" key="1">
    <citation type="submission" date="2017-01" db="EMBL/GenBank/DDBJ databases">
        <authorList>
            <person name="Wang Y."/>
            <person name="White M."/>
            <person name="Kvist S."/>
            <person name="Moncalvo J.-M."/>
        </authorList>
    </citation>
    <scope>NUCLEOTIDE SEQUENCE [LARGE SCALE GENOMIC DNA]</scope>
    <source>
        <strain evidence="8">ID-206-W2</strain>
    </source>
</reference>
<gene>
    <name evidence="7" type="ORF">AYI69_g5082</name>
</gene>
<dbReference type="Pfam" id="PF00632">
    <property type="entry name" value="HECT"/>
    <property type="match status" value="1"/>
</dbReference>
<dbReference type="Proteomes" id="UP000187429">
    <property type="component" value="Unassembled WGS sequence"/>
</dbReference>
<dbReference type="GO" id="GO:0061630">
    <property type="term" value="F:ubiquitin protein ligase activity"/>
    <property type="evidence" value="ECO:0007669"/>
    <property type="project" value="UniProtKB-EC"/>
</dbReference>
<dbReference type="AlphaFoldDB" id="A0A1R1Y8J2"/>
<feature type="active site" description="Glycyl thioester intermediate" evidence="5">
    <location>
        <position position="478"/>
    </location>
</feature>
<dbReference type="GO" id="GO:0000209">
    <property type="term" value="P:protein polyubiquitination"/>
    <property type="evidence" value="ECO:0007669"/>
    <property type="project" value="InterPro"/>
</dbReference>
<dbReference type="GO" id="GO:0016874">
    <property type="term" value="F:ligase activity"/>
    <property type="evidence" value="ECO:0007669"/>
    <property type="project" value="UniProtKB-KW"/>
</dbReference>
<dbReference type="Gene3D" id="3.30.2410.10">
    <property type="entry name" value="Hect, E3 ligase catalytic domain"/>
    <property type="match status" value="1"/>
</dbReference>
<evidence type="ECO:0000256" key="3">
    <source>
        <dbReference type="ARBA" id="ARBA00022679"/>
    </source>
</evidence>
<dbReference type="EMBL" id="LSSM01002079">
    <property type="protein sequence ID" value="OMJ23188.1"/>
    <property type="molecule type" value="Genomic_DNA"/>
</dbReference>
<dbReference type="PANTHER" id="PTHR45700:SF8">
    <property type="entry name" value="HECT-TYPE E3 UBIQUITIN TRANSFERASE"/>
    <property type="match status" value="1"/>
</dbReference>
<feature type="domain" description="HECT" evidence="6">
    <location>
        <begin position="89"/>
        <end position="510"/>
    </location>
</feature>
<dbReference type="OrthoDB" id="8068875at2759"/>
<dbReference type="InterPro" id="IPR000569">
    <property type="entry name" value="HECT_dom"/>
</dbReference>
<evidence type="ECO:0000256" key="1">
    <source>
        <dbReference type="ARBA" id="ARBA00000885"/>
    </source>
</evidence>
<evidence type="ECO:0000256" key="4">
    <source>
        <dbReference type="ARBA" id="ARBA00022786"/>
    </source>
</evidence>
<evidence type="ECO:0000259" key="6">
    <source>
        <dbReference type="PROSITE" id="PS50237"/>
    </source>
</evidence>
<keyword evidence="4 5" id="KW-0833">Ubl conjugation pathway</keyword>
<comment type="caution">
    <text evidence="7">The sequence shown here is derived from an EMBL/GenBank/DDBJ whole genome shotgun (WGS) entry which is preliminary data.</text>
</comment>
<protein>
    <recommendedName>
        <fullName evidence="2">HECT-type E3 ubiquitin transferase</fullName>
        <ecNumber evidence="2">2.3.2.26</ecNumber>
    </recommendedName>
</protein>
<dbReference type="Gene3D" id="3.90.1750.10">
    <property type="entry name" value="Hect, E3 ligase catalytic domains"/>
    <property type="match status" value="1"/>
</dbReference>
<evidence type="ECO:0000313" key="8">
    <source>
        <dbReference type="Proteomes" id="UP000187429"/>
    </source>
</evidence>
<comment type="catalytic activity">
    <reaction evidence="1">
        <text>S-ubiquitinyl-[E2 ubiquitin-conjugating enzyme]-L-cysteine + [acceptor protein]-L-lysine = [E2 ubiquitin-conjugating enzyme]-L-cysteine + N(6)-ubiquitinyl-[acceptor protein]-L-lysine.</text>
        <dbReference type="EC" id="2.3.2.26"/>
    </reaction>
</comment>
<keyword evidence="3" id="KW-0808">Transferase</keyword>
<keyword evidence="7" id="KW-0436">Ligase</keyword>
<keyword evidence="8" id="KW-1185">Reference proteome</keyword>
<dbReference type="FunFam" id="3.30.2410.10:FF:000003">
    <property type="entry name" value="probable E3 ubiquitin-protein ligase HERC4 isoform X1"/>
    <property type="match status" value="1"/>
</dbReference>
<sequence>MVKVGEIGQLKKAMLLGMEFTHFDTVNSTIDSNILANIDPGFSYMTDLSSSTGWKMLGDLKSQIKHRCNPYLLFGVRRENLVTDSMDMLRANLDKIGYPLKVRFVDSGEDGLDMGGIQKEFFNLLLPKVLNPELGLFRYTEATITENNNPTYDSNELEYRVEYSGDKNYVWPNGSCPTSYLEYFEFVGMFLGIAFNNMVLLDNSSVAPLPRQLMDMISIEWPEIKKGMMNWSAEELMDYCSDIFPSLVDGLANLYKYTEDAGSVEDIFCHSFDILLSDPFGSRERKFCFGIGNASNSGINERKETEEVVKYDSQRMVTVDLIENGRNIMVTNDNKNEFIKKYLYFLLVEDAEEHISRMRIGFLKAGSKDSIKRLYNKRSSDNDEICGLYEMIFADNKELDAEEWRRVSRYENGFSDDHETVINFWEIVKGFTKTQKENLLKFATGSSFLPLGGFKNLSFVILKNGGSDSESLPTAQTCFSRLLIPPLKDKDELERRLLVSIGNYYGFGLA</sequence>
<name>A0A1R1Y8J2_9FUNG</name>